<reference evidence="1" key="1">
    <citation type="submission" date="2014-03" db="EMBL/GenBank/DDBJ databases">
        <authorList>
            <person name="Casaregola S."/>
        </authorList>
    </citation>
    <scope>NUCLEOTIDE SEQUENCE [LARGE SCALE GENOMIC DNA]</scope>
    <source>
        <strain evidence="1">CLIB 918</strain>
    </source>
</reference>
<comment type="caution">
    <text evidence="1">The sequence shown here is derived from an EMBL/GenBank/DDBJ whole genome shotgun (WGS) entry which is preliminary data.</text>
</comment>
<dbReference type="Gene3D" id="3.40.50.1010">
    <property type="entry name" value="5'-nuclease"/>
    <property type="match status" value="1"/>
</dbReference>
<evidence type="ECO:0000313" key="1">
    <source>
        <dbReference type="EMBL" id="CDO56999.1"/>
    </source>
</evidence>
<dbReference type="STRING" id="1173061.A0A0J9XHV0"/>
<dbReference type="AlphaFoldDB" id="A0A0J9XHV0"/>
<sequence length="268" mass="30439">MVRDSKKSRSNTKFLQTNQSIIDTKNARYIKLYQLLLHIFKGDKNTLFVPRLPKLASEPVNPSDIYTLIDLSNIFIGFQKAVYENYPKSLGKVASIKMDMEALDLILQRGRTFVCKSVCGSYPKKNMSMTYVYHAMFDQCRSIGYEVTVMDRVSRQEEGEVAKEHGVDEMLSFQILGIILSNKKTPGTLVLTTGDGQMSSLAGTMGFYPAVEKALANGWRVELYSFGGSLSQNWIRLRDSVGSSERFRIIYLDEFVEVLHQKEFSSFV</sequence>
<protein>
    <submittedName>
        <fullName evidence="1">Uncharacterized protein</fullName>
    </submittedName>
</protein>
<accession>A0A0J9XHV0</accession>
<evidence type="ECO:0000313" key="2">
    <source>
        <dbReference type="Proteomes" id="UP000242525"/>
    </source>
</evidence>
<organism evidence="1 2">
    <name type="scientific">Geotrichum candidum</name>
    <name type="common">Oospora lactis</name>
    <name type="synonym">Dipodascus geotrichum</name>
    <dbReference type="NCBI Taxonomy" id="1173061"/>
    <lineage>
        <taxon>Eukaryota</taxon>
        <taxon>Fungi</taxon>
        <taxon>Dikarya</taxon>
        <taxon>Ascomycota</taxon>
        <taxon>Saccharomycotina</taxon>
        <taxon>Dipodascomycetes</taxon>
        <taxon>Dipodascales</taxon>
        <taxon>Dipodascaceae</taxon>
        <taxon>Geotrichum</taxon>
    </lineage>
</organism>
<dbReference type="EMBL" id="CCBN010000018">
    <property type="protein sequence ID" value="CDO56999.1"/>
    <property type="molecule type" value="Genomic_DNA"/>
</dbReference>
<proteinExistence type="predicted"/>
<name>A0A0J9XHV0_GEOCN</name>
<dbReference type="CDD" id="cd18724">
    <property type="entry name" value="PIN_LabA-like"/>
    <property type="match status" value="1"/>
</dbReference>
<dbReference type="OrthoDB" id="5590473at2759"/>
<keyword evidence="2" id="KW-1185">Reference proteome</keyword>
<dbReference type="Proteomes" id="UP000242525">
    <property type="component" value="Unassembled WGS sequence"/>
</dbReference>
<gene>
    <name evidence="1" type="ORF">BN980_GECA18s00725g</name>
</gene>